<evidence type="ECO:0000313" key="4">
    <source>
        <dbReference type="Proteomes" id="UP000076612"/>
    </source>
</evidence>
<feature type="region of interest" description="Disordered" evidence="1">
    <location>
        <begin position="253"/>
        <end position="288"/>
    </location>
</feature>
<dbReference type="Gene3D" id="3.40.50.1820">
    <property type="entry name" value="alpha/beta hydrolase"/>
    <property type="match status" value="1"/>
</dbReference>
<reference evidence="4" key="1">
    <citation type="submission" date="2016-01" db="EMBL/GenBank/DDBJ databases">
        <title>Draft genome of Chromobacterium sp. F49.</title>
        <authorList>
            <person name="Hong K.W."/>
        </authorList>
    </citation>
    <scope>NUCLEOTIDE SEQUENCE [LARGE SCALE GENOMIC DNA]</scope>
    <source>
        <strain evidence="4">M40</strain>
    </source>
</reference>
<evidence type="ECO:0000259" key="2">
    <source>
        <dbReference type="Pfam" id="PF12697"/>
    </source>
</evidence>
<dbReference type="GO" id="GO:0016020">
    <property type="term" value="C:membrane"/>
    <property type="evidence" value="ECO:0007669"/>
    <property type="project" value="TreeGrafter"/>
</dbReference>
<dbReference type="InterPro" id="IPR029058">
    <property type="entry name" value="AB_hydrolase_fold"/>
</dbReference>
<dbReference type="SUPFAM" id="SSF53474">
    <property type="entry name" value="alpha/beta-Hydrolases"/>
    <property type="match status" value="1"/>
</dbReference>
<accession>A0AB34XPD9</accession>
<protein>
    <submittedName>
        <fullName evidence="3">Alpha/beta hydrolase</fullName>
    </submittedName>
</protein>
<dbReference type="PANTHER" id="PTHR43798">
    <property type="entry name" value="MONOACYLGLYCEROL LIPASE"/>
    <property type="match status" value="1"/>
</dbReference>
<name>A0AB34XPD9_9MICO</name>
<sequence length="288" mass="29599">MEIDFAPLPAPRAAYSSVSPRADVAVLFLHGITGSPAAWHPIARALAADDLSVSVPLLPGHGTTWRDLAATSWSDWFAAAEAELRSLQADHEHVVVAGLSMGGALSLALGTLPKPPDAIVVVNPALYVDSPLAPLLPVLSRIVPTVKGIGNDIAHPGRDEYAGDRTPVAAVASLASALTGLRTDLWEITSPVTVLVSGQDNVVGPRSLRVLRSRLPEAPEIIALRRSRHVATLDFDAEVIAEAVATAARGTTVRTASAGEGSAASAGGVSAASAGWEGNRPAPGIADE</sequence>
<dbReference type="Pfam" id="PF12697">
    <property type="entry name" value="Abhydrolase_6"/>
    <property type="match status" value="1"/>
</dbReference>
<dbReference type="RefSeq" id="WP_063250506.1">
    <property type="nucleotide sequence ID" value="NZ_LQQR01000029.1"/>
</dbReference>
<keyword evidence="3" id="KW-0378">Hydrolase</keyword>
<dbReference type="InterPro" id="IPR000073">
    <property type="entry name" value="AB_hydrolase_1"/>
</dbReference>
<gene>
    <name evidence="3" type="ORF">AVW13_14830</name>
</gene>
<feature type="domain" description="AB hydrolase-1" evidence="2">
    <location>
        <begin position="26"/>
        <end position="241"/>
    </location>
</feature>
<dbReference type="EMBL" id="LQQR01000029">
    <property type="protein sequence ID" value="KZE16192.1"/>
    <property type="molecule type" value="Genomic_DNA"/>
</dbReference>
<proteinExistence type="predicted"/>
<dbReference type="AlphaFoldDB" id="A0AB34XPD9"/>
<evidence type="ECO:0000256" key="1">
    <source>
        <dbReference type="SAM" id="MobiDB-lite"/>
    </source>
</evidence>
<dbReference type="Proteomes" id="UP000076612">
    <property type="component" value="Unassembled WGS sequence"/>
</dbReference>
<dbReference type="PANTHER" id="PTHR43798:SF33">
    <property type="entry name" value="HYDROLASE, PUTATIVE (AFU_ORTHOLOGUE AFUA_2G14860)-RELATED"/>
    <property type="match status" value="1"/>
</dbReference>
<dbReference type="GO" id="GO:0016787">
    <property type="term" value="F:hydrolase activity"/>
    <property type="evidence" value="ECO:0007669"/>
    <property type="project" value="UniProtKB-KW"/>
</dbReference>
<organism evidence="3 4">
    <name type="scientific">Brevibacterium casei</name>
    <dbReference type="NCBI Taxonomy" id="33889"/>
    <lineage>
        <taxon>Bacteria</taxon>
        <taxon>Bacillati</taxon>
        <taxon>Actinomycetota</taxon>
        <taxon>Actinomycetes</taxon>
        <taxon>Micrococcales</taxon>
        <taxon>Brevibacteriaceae</taxon>
        <taxon>Brevibacterium</taxon>
    </lineage>
</organism>
<evidence type="ECO:0000313" key="3">
    <source>
        <dbReference type="EMBL" id="KZE16192.1"/>
    </source>
</evidence>
<feature type="compositionally biased region" description="Low complexity" evidence="1">
    <location>
        <begin position="253"/>
        <end position="275"/>
    </location>
</feature>
<dbReference type="InterPro" id="IPR050266">
    <property type="entry name" value="AB_hydrolase_sf"/>
</dbReference>
<comment type="caution">
    <text evidence="3">The sequence shown here is derived from an EMBL/GenBank/DDBJ whole genome shotgun (WGS) entry which is preliminary data.</text>
</comment>